<gene>
    <name evidence="2" type="ORF">ACFY3B_20100</name>
</gene>
<dbReference type="Proteomes" id="UP001602287">
    <property type="component" value="Unassembled WGS sequence"/>
</dbReference>
<protein>
    <submittedName>
        <fullName evidence="2">Polysaccharide deacetylase family protein</fullName>
        <ecNumber evidence="2">3.-.-.-</ecNumber>
    </submittedName>
</protein>
<feature type="domain" description="NodB homology" evidence="1">
    <location>
        <begin position="85"/>
        <end position="266"/>
    </location>
</feature>
<dbReference type="PROSITE" id="PS51677">
    <property type="entry name" value="NODB"/>
    <property type="match status" value="1"/>
</dbReference>
<dbReference type="Gene3D" id="3.20.20.370">
    <property type="entry name" value="Glycoside hydrolase/deacetylase"/>
    <property type="match status" value="1"/>
</dbReference>
<comment type="caution">
    <text evidence="2">The sequence shown here is derived from an EMBL/GenBank/DDBJ whole genome shotgun (WGS) entry which is preliminary data.</text>
</comment>
<evidence type="ECO:0000313" key="3">
    <source>
        <dbReference type="Proteomes" id="UP001602287"/>
    </source>
</evidence>
<accession>A0ABW6VXB5</accession>
<keyword evidence="2" id="KW-0378">Hydrolase</keyword>
<dbReference type="EC" id="3.-.-.-" evidence="2"/>
<dbReference type="PANTHER" id="PTHR10587">
    <property type="entry name" value="GLYCOSYL TRANSFERASE-RELATED"/>
    <property type="match status" value="1"/>
</dbReference>
<reference evidence="2 3" key="1">
    <citation type="submission" date="2024-10" db="EMBL/GenBank/DDBJ databases">
        <title>The Natural Products Discovery Center: Release of the First 8490 Sequenced Strains for Exploring Actinobacteria Biosynthetic Diversity.</title>
        <authorList>
            <person name="Kalkreuter E."/>
            <person name="Kautsar S.A."/>
            <person name="Yang D."/>
            <person name="Bader C.D."/>
            <person name="Teijaro C.N."/>
            <person name="Fluegel L."/>
            <person name="Davis C.M."/>
            <person name="Simpson J.R."/>
            <person name="Lauterbach L."/>
            <person name="Steele A.D."/>
            <person name="Gui C."/>
            <person name="Meng S."/>
            <person name="Li G."/>
            <person name="Viehrig K."/>
            <person name="Ye F."/>
            <person name="Su P."/>
            <person name="Kiefer A.F."/>
            <person name="Nichols A."/>
            <person name="Cepeda A.J."/>
            <person name="Yan W."/>
            <person name="Fan B."/>
            <person name="Jiang Y."/>
            <person name="Adhikari A."/>
            <person name="Zheng C.-J."/>
            <person name="Schuster L."/>
            <person name="Cowan T.M."/>
            <person name="Smanski M.J."/>
            <person name="Chevrette M.G."/>
            <person name="De Carvalho L.P.S."/>
            <person name="Shen B."/>
        </authorList>
    </citation>
    <scope>NUCLEOTIDE SEQUENCE [LARGE SCALE GENOMIC DNA]</scope>
    <source>
        <strain evidence="2 3">NPDC000140</strain>
    </source>
</reference>
<dbReference type="PANTHER" id="PTHR10587:SF137">
    <property type="entry name" value="4-DEOXY-4-FORMAMIDO-L-ARABINOSE-PHOSPHOUNDECAPRENOL DEFORMYLASE ARND-RELATED"/>
    <property type="match status" value="1"/>
</dbReference>
<evidence type="ECO:0000313" key="2">
    <source>
        <dbReference type="EMBL" id="MFF5201903.1"/>
    </source>
</evidence>
<evidence type="ECO:0000259" key="1">
    <source>
        <dbReference type="PROSITE" id="PS51677"/>
    </source>
</evidence>
<sequence length="282" mass="30447">MGVWVERGGRMAEDARGWGRRDLLRRGLLVVSGVAVGAGTSEAWWSGHRKLPIAGGPASATLGNGQQDVGSGALEVIWSAPTNQRLVALTFDDGPAPQWTPMVLDTLAEHRVPATFFMVGAQVHRHADVVRDRLGGHEVGNHSWQHRDLAELDADEAYDDLRRSHDVIAELTGSPPVLLRPPYGHLGGAVLHAAARLDYRLVLWSLQMVEREFPDDPAGHARRIVAGVRPGTIVLGHDVGARRRLVALRGLTDMINGLRSRGYTFVTVSALLGAGVAPPPTR</sequence>
<dbReference type="CDD" id="cd10917">
    <property type="entry name" value="CE4_NodB_like_6s_7s"/>
    <property type="match status" value="1"/>
</dbReference>
<dbReference type="EMBL" id="JBIAZM010000007">
    <property type="protein sequence ID" value="MFF5201903.1"/>
    <property type="molecule type" value="Genomic_DNA"/>
</dbReference>
<dbReference type="InterPro" id="IPR050248">
    <property type="entry name" value="Polysacc_deacetylase_ArnD"/>
</dbReference>
<dbReference type="Pfam" id="PF01522">
    <property type="entry name" value="Polysacc_deac_1"/>
    <property type="match status" value="1"/>
</dbReference>
<dbReference type="RefSeq" id="WP_247680972.1">
    <property type="nucleotide sequence ID" value="NZ_JBEXXF010000003.1"/>
</dbReference>
<name>A0ABW6VXB5_9ACTN</name>
<dbReference type="SUPFAM" id="SSF88713">
    <property type="entry name" value="Glycoside hydrolase/deacetylase"/>
    <property type="match status" value="1"/>
</dbReference>
<dbReference type="InterPro" id="IPR011330">
    <property type="entry name" value="Glyco_hydro/deAcase_b/a-brl"/>
</dbReference>
<keyword evidence="3" id="KW-1185">Reference proteome</keyword>
<organism evidence="2 3">
    <name type="scientific">Micromonospora parva</name>
    <dbReference type="NCBI Taxonomy" id="1464048"/>
    <lineage>
        <taxon>Bacteria</taxon>
        <taxon>Bacillati</taxon>
        <taxon>Actinomycetota</taxon>
        <taxon>Actinomycetes</taxon>
        <taxon>Micromonosporales</taxon>
        <taxon>Micromonosporaceae</taxon>
        <taxon>Micromonospora</taxon>
    </lineage>
</organism>
<dbReference type="GO" id="GO:0016787">
    <property type="term" value="F:hydrolase activity"/>
    <property type="evidence" value="ECO:0007669"/>
    <property type="project" value="UniProtKB-KW"/>
</dbReference>
<dbReference type="GeneID" id="95371437"/>
<dbReference type="InterPro" id="IPR002509">
    <property type="entry name" value="NODB_dom"/>
</dbReference>
<proteinExistence type="predicted"/>